<evidence type="ECO:0000256" key="7">
    <source>
        <dbReference type="SAM" id="MobiDB-lite"/>
    </source>
</evidence>
<evidence type="ECO:0000313" key="9">
    <source>
        <dbReference type="Ensembl" id="ENSPMAP00000009121.1"/>
    </source>
</evidence>
<dbReference type="Pfam" id="PF09750">
    <property type="entry name" value="DRY_EERY"/>
    <property type="match status" value="1"/>
</dbReference>
<dbReference type="Ensembl" id="ENSPMAT00000009160.1">
    <property type="protein sequence ID" value="ENSPMAP00000009121.1"/>
    <property type="gene ID" value="ENSPMAG00000008279.1"/>
</dbReference>
<dbReference type="STRING" id="7757.ENSPMAP00000009121"/>
<dbReference type="PANTHER" id="PTHR13161:SF15">
    <property type="entry name" value="SPLICING FACTOR, SUPPRESSOR OF WHITE-APRICOT HOMOLOG"/>
    <property type="match status" value="1"/>
</dbReference>
<evidence type="ECO:0000256" key="4">
    <source>
        <dbReference type="ARBA" id="ARBA00023015"/>
    </source>
</evidence>
<dbReference type="PANTHER" id="PTHR13161">
    <property type="entry name" value="SPLICING FACTOR SUPPRESSOR OF WHITE APRICOT"/>
    <property type="match status" value="1"/>
</dbReference>
<keyword evidence="2" id="KW-0677">Repeat</keyword>
<reference evidence="9" key="2">
    <citation type="submission" date="2025-09" db="UniProtKB">
        <authorList>
            <consortium name="Ensembl"/>
        </authorList>
    </citation>
    <scope>IDENTIFICATION</scope>
</reference>
<keyword evidence="5" id="KW-0804">Transcription</keyword>
<accession>S4RV81</accession>
<sequence>MGSVKDELLVFGYACKVFRDDERARSLDRGVHLIPWMGDESIRMDRYDGRGHLHDLSEYDAEYTWNRSYDLSEEEARIEALCDVERYLALTTNLLDEEARHEEEYKRLHQELAEDGAYRAVGFSYGDEYYDPTQPTEEEDAHPKLEKNPEPEVNEEPFIAPEELKLPSGMEVPATFKTHAIVERTAGFVCKQGTQFEIMLKKKQARNSQFDFLRFDHYLNPYYKHILKRMKDGKYTHIPDPKQQQQQHKAKDEEEEDDDDDNEGGYLHPSLFASKAQSNSRLEELVKPLTTVDPNHPLMAMALRARMNAAEPADALAQPDKRKSYKLKYTSYKKISMAMYYGYYVMPDGTYMQGPPPPAPAAEKMSEYAYGAHATTLLAPPPPPGLAPPPLLSSSYLSLPSDATQGVDTTTTANHTAAIPSVIPPPPDVQPVIDKLAQYVAKNGLEFEDGVRSKNDPRY</sequence>
<dbReference type="Gene3D" id="1.10.10.790">
    <property type="entry name" value="Surp module"/>
    <property type="match status" value="2"/>
</dbReference>
<evidence type="ECO:0000256" key="3">
    <source>
        <dbReference type="ARBA" id="ARBA00022884"/>
    </source>
</evidence>
<keyword evidence="4" id="KW-0805">Transcription regulation</keyword>
<dbReference type="GeneTree" id="ENSGT00940000153892"/>
<dbReference type="Pfam" id="PF01805">
    <property type="entry name" value="Surp"/>
    <property type="match status" value="2"/>
</dbReference>
<name>S4RV81_PETMA</name>
<evidence type="ECO:0000259" key="8">
    <source>
        <dbReference type="PROSITE" id="PS50128"/>
    </source>
</evidence>
<feature type="region of interest" description="Disordered" evidence="7">
    <location>
        <begin position="235"/>
        <end position="269"/>
    </location>
</feature>
<reference evidence="9" key="1">
    <citation type="submission" date="2025-08" db="UniProtKB">
        <authorList>
            <consortium name="Ensembl"/>
        </authorList>
    </citation>
    <scope>IDENTIFICATION</scope>
</reference>
<dbReference type="InterPro" id="IPR035967">
    <property type="entry name" value="SWAP/Surp_sf"/>
</dbReference>
<dbReference type="InterPro" id="IPR019147">
    <property type="entry name" value="SWAP_N_domain"/>
</dbReference>
<dbReference type="PROSITE" id="PS50128">
    <property type="entry name" value="SURP"/>
    <property type="match status" value="2"/>
</dbReference>
<dbReference type="InterPro" id="IPR040397">
    <property type="entry name" value="SWAP"/>
</dbReference>
<evidence type="ECO:0000256" key="6">
    <source>
        <dbReference type="ARBA" id="ARBA00023187"/>
    </source>
</evidence>
<feature type="domain" description="SURP motif" evidence="8">
    <location>
        <begin position="181"/>
        <end position="223"/>
    </location>
</feature>
<feature type="region of interest" description="Disordered" evidence="7">
    <location>
        <begin position="130"/>
        <end position="154"/>
    </location>
</feature>
<evidence type="ECO:0000256" key="5">
    <source>
        <dbReference type="ARBA" id="ARBA00023163"/>
    </source>
</evidence>
<dbReference type="AlphaFoldDB" id="S4RV81"/>
<dbReference type="GO" id="GO:0003723">
    <property type="term" value="F:RNA binding"/>
    <property type="evidence" value="ECO:0007669"/>
    <property type="project" value="UniProtKB-KW"/>
</dbReference>
<feature type="domain" description="SURP motif" evidence="8">
    <location>
        <begin position="432"/>
        <end position="459"/>
    </location>
</feature>
<keyword evidence="3" id="KW-0694">RNA-binding</keyword>
<keyword evidence="1" id="KW-0507">mRNA processing</keyword>
<feature type="compositionally biased region" description="Acidic residues" evidence="7">
    <location>
        <begin position="253"/>
        <end position="263"/>
    </location>
</feature>
<evidence type="ECO:0000256" key="1">
    <source>
        <dbReference type="ARBA" id="ARBA00022664"/>
    </source>
</evidence>
<dbReference type="InterPro" id="IPR000061">
    <property type="entry name" value="Surp"/>
</dbReference>
<protein>
    <submittedName>
        <fullName evidence="9">Splicing factor SWAP</fullName>
    </submittedName>
</protein>
<feature type="compositionally biased region" description="Basic and acidic residues" evidence="7">
    <location>
        <begin position="141"/>
        <end position="150"/>
    </location>
</feature>
<dbReference type="SMART" id="SM01141">
    <property type="entry name" value="DRY_EERY"/>
    <property type="match status" value="1"/>
</dbReference>
<dbReference type="GO" id="GO:0000395">
    <property type="term" value="P:mRNA 5'-splice site recognition"/>
    <property type="evidence" value="ECO:0007669"/>
    <property type="project" value="TreeGrafter"/>
</dbReference>
<evidence type="ECO:0000256" key="2">
    <source>
        <dbReference type="ARBA" id="ARBA00022737"/>
    </source>
</evidence>
<proteinExistence type="predicted"/>
<dbReference type="SMART" id="SM00648">
    <property type="entry name" value="SWAP"/>
    <property type="match status" value="2"/>
</dbReference>
<organism evidence="9">
    <name type="scientific">Petromyzon marinus</name>
    <name type="common">Sea lamprey</name>
    <dbReference type="NCBI Taxonomy" id="7757"/>
    <lineage>
        <taxon>Eukaryota</taxon>
        <taxon>Metazoa</taxon>
        <taxon>Chordata</taxon>
        <taxon>Craniata</taxon>
        <taxon>Vertebrata</taxon>
        <taxon>Cyclostomata</taxon>
        <taxon>Hyperoartia</taxon>
        <taxon>Petromyzontiformes</taxon>
        <taxon>Petromyzontidae</taxon>
        <taxon>Petromyzon</taxon>
    </lineage>
</organism>
<keyword evidence="6" id="KW-0508">mRNA splicing</keyword>
<dbReference type="SUPFAM" id="SSF109905">
    <property type="entry name" value="Surp module (SWAP domain)"/>
    <property type="match status" value="2"/>
</dbReference>